<name>A0ABR3KRD0_TRISP</name>
<dbReference type="InterPro" id="IPR051389">
    <property type="entry name" value="Cytochrome_c_oxidase_VIc"/>
</dbReference>
<sequence>MVSFLNAHLEEFLFNLLVKRRYPSHTRTVASHTVIENNFFYCEHFRNMSIAKPQLRNLNGMFMRKVIISGIAFSMGLGFTIWHLICIPRHNRQLEYMKNADIYKMVEHMCSKNLLQSCPQNLADRLKEAGKL</sequence>
<evidence type="ECO:0000256" key="2">
    <source>
        <dbReference type="ARBA" id="ARBA00004673"/>
    </source>
</evidence>
<comment type="caution">
    <text evidence="10">The sequence shown here is derived from an EMBL/GenBank/DDBJ whole genome shotgun (WGS) entry which is preliminary data.</text>
</comment>
<dbReference type="PANTHER" id="PTHR48416:SF1">
    <property type="entry name" value="CYTOCHROME C OXIDASE SUBUNIT 6C"/>
    <property type="match status" value="1"/>
</dbReference>
<evidence type="ECO:0000256" key="5">
    <source>
        <dbReference type="ARBA" id="ARBA00022792"/>
    </source>
</evidence>
<gene>
    <name evidence="10" type="ORF">TSPI_03283</name>
</gene>
<keyword evidence="5" id="KW-0999">Mitochondrion inner membrane</keyword>
<keyword evidence="8 9" id="KW-0472">Membrane</keyword>
<evidence type="ECO:0000256" key="1">
    <source>
        <dbReference type="ARBA" id="ARBA00004434"/>
    </source>
</evidence>
<feature type="transmembrane region" description="Helical" evidence="9">
    <location>
        <begin position="66"/>
        <end position="85"/>
    </location>
</feature>
<evidence type="ECO:0000256" key="4">
    <source>
        <dbReference type="ARBA" id="ARBA00022692"/>
    </source>
</evidence>
<evidence type="ECO:0000256" key="9">
    <source>
        <dbReference type="SAM" id="Phobius"/>
    </source>
</evidence>
<comment type="pathway">
    <text evidence="2">Energy metabolism; oxidative phosphorylation.</text>
</comment>
<dbReference type="InterPro" id="IPR034884">
    <property type="entry name" value="Cytochrome_c_oxidase_VIc/VIIs"/>
</dbReference>
<dbReference type="EMBL" id="JBEUSY010000170">
    <property type="protein sequence ID" value="KAL1243148.1"/>
    <property type="molecule type" value="Genomic_DNA"/>
</dbReference>
<keyword evidence="7" id="KW-0496">Mitochondrion</keyword>
<dbReference type="Proteomes" id="UP001558632">
    <property type="component" value="Unassembled WGS sequence"/>
</dbReference>
<reference evidence="10 11" key="1">
    <citation type="submission" date="2024-07" db="EMBL/GenBank/DDBJ databases">
        <title>Enhanced genomic and transcriptomic resources for Trichinella pseudospiralis and T. spiralis underpin the discovery of pronounced molecular differences between stages and species.</title>
        <authorList>
            <person name="Pasi K.K."/>
            <person name="La Rosa G."/>
            <person name="Gomez-Morales M.A."/>
            <person name="Tosini F."/>
            <person name="Sumanam S."/>
            <person name="Young N.D."/>
            <person name="Chang B.C."/>
            <person name="Robin G.B."/>
        </authorList>
    </citation>
    <scope>NUCLEOTIDE SEQUENCE [LARGE SCALE GENOMIC DNA]</scope>
    <source>
        <strain evidence="10">ISS534</strain>
    </source>
</reference>
<evidence type="ECO:0000256" key="7">
    <source>
        <dbReference type="ARBA" id="ARBA00023128"/>
    </source>
</evidence>
<proteinExistence type="inferred from homology"/>
<evidence type="ECO:0000256" key="8">
    <source>
        <dbReference type="ARBA" id="ARBA00023136"/>
    </source>
</evidence>
<evidence type="ECO:0000313" key="10">
    <source>
        <dbReference type="EMBL" id="KAL1243148.1"/>
    </source>
</evidence>
<evidence type="ECO:0000313" key="11">
    <source>
        <dbReference type="Proteomes" id="UP001558632"/>
    </source>
</evidence>
<keyword evidence="11" id="KW-1185">Reference proteome</keyword>
<dbReference type="Pfam" id="PF02937">
    <property type="entry name" value="COX6C"/>
    <property type="match status" value="1"/>
</dbReference>
<dbReference type="Gene3D" id="4.10.93.10">
    <property type="entry name" value="Mitochondrial cytochrome c oxidase subunit VIc/VIIs"/>
    <property type="match status" value="1"/>
</dbReference>
<accession>A0ABR3KRD0</accession>
<organism evidence="10 11">
    <name type="scientific">Trichinella spiralis</name>
    <name type="common">Trichina worm</name>
    <dbReference type="NCBI Taxonomy" id="6334"/>
    <lineage>
        <taxon>Eukaryota</taxon>
        <taxon>Metazoa</taxon>
        <taxon>Ecdysozoa</taxon>
        <taxon>Nematoda</taxon>
        <taxon>Enoplea</taxon>
        <taxon>Dorylaimia</taxon>
        <taxon>Trichinellida</taxon>
        <taxon>Trichinellidae</taxon>
        <taxon>Trichinella</taxon>
    </lineage>
</organism>
<dbReference type="InterPro" id="IPR037169">
    <property type="entry name" value="Cytochrome_c_oxidase_VIc_sf"/>
</dbReference>
<keyword evidence="4 9" id="KW-0812">Transmembrane</keyword>
<evidence type="ECO:0000256" key="6">
    <source>
        <dbReference type="ARBA" id="ARBA00022989"/>
    </source>
</evidence>
<dbReference type="PANTHER" id="PTHR48416">
    <property type="entry name" value="CYTOCHROME C OXIDASE SUBUNIT 6C"/>
    <property type="match status" value="1"/>
</dbReference>
<evidence type="ECO:0000256" key="3">
    <source>
        <dbReference type="ARBA" id="ARBA00007204"/>
    </source>
</evidence>
<keyword evidence="6 9" id="KW-1133">Transmembrane helix</keyword>
<protein>
    <submittedName>
        <fullName evidence="10">Cytochrome c oxidase subunit 6C</fullName>
    </submittedName>
</protein>
<comment type="subcellular location">
    <subcellularLocation>
        <location evidence="1">Mitochondrion inner membrane</location>
        <topology evidence="1">Single-pass membrane protein</topology>
    </subcellularLocation>
</comment>
<comment type="similarity">
    <text evidence="3">Belongs to the cytochrome c oxidase subunit 6c family.</text>
</comment>